<keyword evidence="10" id="KW-1185">Reference proteome</keyword>
<reference evidence="9" key="1">
    <citation type="journal article" date="2022" name="Mol. Ecol. Resour.">
        <title>The complete and closed genome of the facultative generalist Candidatus Endoriftia persephone from deep-sea hydrothermal vents.</title>
        <authorList>
            <person name="de Oliveira A.L."/>
            <person name="Srivastava A."/>
            <person name="Espada-Hinojosa S."/>
            <person name="Bright M."/>
        </authorList>
    </citation>
    <scope>NUCLEOTIDE SEQUENCE</scope>
    <source>
        <strain evidence="9">Tica-EPR-9o50.N</strain>
    </source>
</reference>
<feature type="transmembrane region" description="Helical" evidence="8">
    <location>
        <begin position="39"/>
        <end position="59"/>
    </location>
</feature>
<keyword evidence="3" id="KW-0813">Transport</keyword>
<dbReference type="Proteomes" id="UP001056649">
    <property type="component" value="Chromosome"/>
</dbReference>
<dbReference type="AlphaFoldDB" id="A0A9J7A0Z9"/>
<keyword evidence="4" id="KW-1003">Cell membrane</keyword>
<sequence length="88" mass="9054">MTLSVLEKLALFLIGAAVVLSFLRLLIGPAAPDRIVAADTLAVITTSALLMLAALFGSVLYLDVALIYGTLAFVGVVAIARAIEGGRP</sequence>
<keyword evidence="5 8" id="KW-0812">Transmembrane</keyword>
<evidence type="ECO:0000313" key="10">
    <source>
        <dbReference type="Proteomes" id="UP001056649"/>
    </source>
</evidence>
<dbReference type="PANTHER" id="PTHR34702:SF1">
    <property type="entry name" value="NA(+)_H(+) ANTIPORTER SUBUNIT F"/>
    <property type="match status" value="1"/>
</dbReference>
<dbReference type="GO" id="GO:0015385">
    <property type="term" value="F:sodium:proton antiporter activity"/>
    <property type="evidence" value="ECO:0007669"/>
    <property type="project" value="TreeGrafter"/>
</dbReference>
<evidence type="ECO:0000256" key="8">
    <source>
        <dbReference type="SAM" id="Phobius"/>
    </source>
</evidence>
<name>A0A9J7A0Z9_9GAMM</name>
<gene>
    <name evidence="9" type="ORF">L0Y14_06260</name>
</gene>
<keyword evidence="6 8" id="KW-1133">Transmembrane helix</keyword>
<dbReference type="Pfam" id="PF04066">
    <property type="entry name" value="MrpF_PhaF"/>
    <property type="match status" value="1"/>
</dbReference>
<dbReference type="KEGG" id="eps:L0Y14_06260"/>
<comment type="similarity">
    <text evidence="2">Belongs to the CPA3 antiporters (TC 2.A.63) subunit F family.</text>
</comment>
<evidence type="ECO:0000256" key="2">
    <source>
        <dbReference type="ARBA" id="ARBA00009212"/>
    </source>
</evidence>
<evidence type="ECO:0000256" key="7">
    <source>
        <dbReference type="ARBA" id="ARBA00023136"/>
    </source>
</evidence>
<organism evidence="9 10">
    <name type="scientific">Candidatus Endoriftia persephonae</name>
    <dbReference type="NCBI Taxonomy" id="393765"/>
    <lineage>
        <taxon>Bacteria</taxon>
        <taxon>Pseudomonadati</taxon>
        <taxon>Pseudomonadota</taxon>
        <taxon>Gammaproteobacteria</taxon>
        <taxon>Chromatiales</taxon>
        <taxon>Sedimenticolaceae</taxon>
        <taxon>Candidatus Endoriftia</taxon>
    </lineage>
</organism>
<protein>
    <submittedName>
        <fullName evidence="9">Monovalent cation/H+ antiporter complex subunit F</fullName>
    </submittedName>
</protein>
<evidence type="ECO:0000256" key="5">
    <source>
        <dbReference type="ARBA" id="ARBA00022692"/>
    </source>
</evidence>
<accession>A0A9J7A0Z9</accession>
<dbReference type="PANTHER" id="PTHR34702">
    <property type="entry name" value="NA(+)/H(+) ANTIPORTER SUBUNIT F1"/>
    <property type="match status" value="1"/>
</dbReference>
<comment type="subcellular location">
    <subcellularLocation>
        <location evidence="1">Cell membrane</location>
        <topology evidence="1">Multi-pass membrane protein</topology>
    </subcellularLocation>
</comment>
<proteinExistence type="inferred from homology"/>
<dbReference type="GO" id="GO:0005886">
    <property type="term" value="C:plasma membrane"/>
    <property type="evidence" value="ECO:0007669"/>
    <property type="project" value="UniProtKB-SubCell"/>
</dbReference>
<keyword evidence="7 8" id="KW-0472">Membrane</keyword>
<dbReference type="InterPro" id="IPR007208">
    <property type="entry name" value="MrpF/PhaF-like"/>
</dbReference>
<evidence type="ECO:0000256" key="6">
    <source>
        <dbReference type="ARBA" id="ARBA00022989"/>
    </source>
</evidence>
<evidence type="ECO:0000256" key="4">
    <source>
        <dbReference type="ARBA" id="ARBA00022475"/>
    </source>
</evidence>
<feature type="transmembrane region" description="Helical" evidence="8">
    <location>
        <begin position="65"/>
        <end position="83"/>
    </location>
</feature>
<evidence type="ECO:0000256" key="1">
    <source>
        <dbReference type="ARBA" id="ARBA00004651"/>
    </source>
</evidence>
<feature type="transmembrane region" description="Helical" evidence="8">
    <location>
        <begin position="6"/>
        <end position="27"/>
    </location>
</feature>
<evidence type="ECO:0000256" key="3">
    <source>
        <dbReference type="ARBA" id="ARBA00022448"/>
    </source>
</evidence>
<dbReference type="EMBL" id="CP090569">
    <property type="protein sequence ID" value="USF88827.1"/>
    <property type="molecule type" value="Genomic_DNA"/>
</dbReference>
<evidence type="ECO:0000313" key="9">
    <source>
        <dbReference type="EMBL" id="USF88827.1"/>
    </source>
</evidence>
<dbReference type="RefSeq" id="WP_005964005.1">
    <property type="nucleotide sequence ID" value="NZ_CP090569.1"/>
</dbReference>